<sequence>MIIVADNINLNSFIFLLCPGNSLFCHGQILLLTIDTCKPPGHDFDSTCMDTPGDYYFEICIYCTDMSI</sequence>
<evidence type="ECO:0000313" key="2">
    <source>
        <dbReference type="Proteomes" id="UP000024635"/>
    </source>
</evidence>
<dbReference type="EMBL" id="JARK01001475">
    <property type="protein sequence ID" value="EYB97646.1"/>
    <property type="molecule type" value="Genomic_DNA"/>
</dbReference>
<evidence type="ECO:0000313" key="1">
    <source>
        <dbReference type="EMBL" id="EYB97646.1"/>
    </source>
</evidence>
<name>A0A016T4U4_9BILA</name>
<comment type="caution">
    <text evidence="1">The sequence shown here is derived from an EMBL/GenBank/DDBJ whole genome shotgun (WGS) entry which is preliminary data.</text>
</comment>
<accession>A0A016T4U4</accession>
<reference evidence="2" key="1">
    <citation type="journal article" date="2015" name="Nat. Genet.">
        <title>The genome and transcriptome of the zoonotic hookworm Ancylostoma ceylanicum identify infection-specific gene families.</title>
        <authorList>
            <person name="Schwarz E.M."/>
            <person name="Hu Y."/>
            <person name="Antoshechkin I."/>
            <person name="Miller M.M."/>
            <person name="Sternberg P.W."/>
            <person name="Aroian R.V."/>
        </authorList>
    </citation>
    <scope>NUCLEOTIDE SEQUENCE</scope>
    <source>
        <strain evidence="2">HY135</strain>
    </source>
</reference>
<protein>
    <submittedName>
        <fullName evidence="1">Uncharacterized protein</fullName>
    </submittedName>
</protein>
<dbReference type="AlphaFoldDB" id="A0A016T4U4"/>
<gene>
    <name evidence="1" type="primary">Acey_s0139.g2140</name>
    <name evidence="1" type="ORF">Y032_0139g2140</name>
</gene>
<proteinExistence type="predicted"/>
<dbReference type="Proteomes" id="UP000024635">
    <property type="component" value="Unassembled WGS sequence"/>
</dbReference>
<organism evidence="1 2">
    <name type="scientific">Ancylostoma ceylanicum</name>
    <dbReference type="NCBI Taxonomy" id="53326"/>
    <lineage>
        <taxon>Eukaryota</taxon>
        <taxon>Metazoa</taxon>
        <taxon>Ecdysozoa</taxon>
        <taxon>Nematoda</taxon>
        <taxon>Chromadorea</taxon>
        <taxon>Rhabditida</taxon>
        <taxon>Rhabditina</taxon>
        <taxon>Rhabditomorpha</taxon>
        <taxon>Strongyloidea</taxon>
        <taxon>Ancylostomatidae</taxon>
        <taxon>Ancylostomatinae</taxon>
        <taxon>Ancylostoma</taxon>
    </lineage>
</organism>
<keyword evidence="2" id="KW-1185">Reference proteome</keyword>